<proteinExistence type="predicted"/>
<gene>
    <name evidence="4" type="ORF">PGH07_01400</name>
</gene>
<keyword evidence="5" id="KW-1185">Reference proteome</keyword>
<feature type="domain" description="Outer membrane protein beta-barrel" evidence="3">
    <location>
        <begin position="41"/>
        <end position="202"/>
    </location>
</feature>
<reference evidence="4" key="1">
    <citation type="submission" date="2023-01" db="EMBL/GenBank/DDBJ databases">
        <title>Sulfurovum sp. zt1-1 genome assembly.</title>
        <authorList>
            <person name="Wang J."/>
        </authorList>
    </citation>
    <scope>NUCLEOTIDE SEQUENCE</scope>
    <source>
        <strain evidence="4">Zt1-1</strain>
    </source>
</reference>
<dbReference type="Pfam" id="PF13505">
    <property type="entry name" value="OMP_b-brl"/>
    <property type="match status" value="1"/>
</dbReference>
<dbReference type="RefSeq" id="WP_289412104.1">
    <property type="nucleotide sequence ID" value="NZ_JAQIBD010000001.1"/>
</dbReference>
<feature type="chain" id="PRO_5045289971" evidence="2">
    <location>
        <begin position="21"/>
        <end position="202"/>
    </location>
</feature>
<dbReference type="EMBL" id="JAQIBD010000001">
    <property type="protein sequence ID" value="MDM5270828.1"/>
    <property type="molecule type" value="Genomic_DNA"/>
</dbReference>
<name>A0ABT7QVF1_9BACT</name>
<accession>A0ABT7QVF1</accession>
<dbReference type="Proteomes" id="UP001169069">
    <property type="component" value="Unassembled WGS sequence"/>
</dbReference>
<keyword evidence="1 2" id="KW-0732">Signal</keyword>
<dbReference type="Gene3D" id="2.40.160.20">
    <property type="match status" value="1"/>
</dbReference>
<dbReference type="InterPro" id="IPR011250">
    <property type="entry name" value="OMP/PagP_B-barrel"/>
</dbReference>
<comment type="caution">
    <text evidence="4">The sequence shown here is derived from an EMBL/GenBank/DDBJ whole genome shotgun (WGS) entry which is preliminary data.</text>
</comment>
<organism evidence="4 5">
    <name type="scientific">Sulfurovum zhangzhouensis</name>
    <dbReference type="NCBI Taxonomy" id="3019067"/>
    <lineage>
        <taxon>Bacteria</taxon>
        <taxon>Pseudomonadati</taxon>
        <taxon>Campylobacterota</taxon>
        <taxon>Epsilonproteobacteria</taxon>
        <taxon>Campylobacterales</taxon>
        <taxon>Sulfurovaceae</taxon>
        <taxon>Sulfurovum</taxon>
    </lineage>
</organism>
<dbReference type="InterPro" id="IPR027385">
    <property type="entry name" value="Beta-barrel_OMP"/>
</dbReference>
<protein>
    <submittedName>
        <fullName evidence="4">Porin family protein</fullName>
    </submittedName>
</protein>
<evidence type="ECO:0000259" key="3">
    <source>
        <dbReference type="Pfam" id="PF13505"/>
    </source>
</evidence>
<evidence type="ECO:0000313" key="4">
    <source>
        <dbReference type="EMBL" id="MDM5270828.1"/>
    </source>
</evidence>
<dbReference type="SUPFAM" id="SSF56925">
    <property type="entry name" value="OMPA-like"/>
    <property type="match status" value="1"/>
</dbReference>
<evidence type="ECO:0000256" key="1">
    <source>
        <dbReference type="ARBA" id="ARBA00022729"/>
    </source>
</evidence>
<evidence type="ECO:0000313" key="5">
    <source>
        <dbReference type="Proteomes" id="UP001169069"/>
    </source>
</evidence>
<sequence length="202" mass="21794">MKKGMLSLVSIMALSGIAYGGGDMGKAVEPYVEMPEVEVYPFYIGVGMGDVSVDDETTDEKISATTVVLQAGYEFNSYVALEGRYTLGLGACDYDSGTLGVTDGYDGDYYSWGVYVKPMYPIGNFDIYGLLGYGQIMLEDLAGGDAVQGGFHWGLGVSYALSGEISVFADYVSLYDDKGLDKRAELDDIVADTWTVGLTYKF</sequence>
<feature type="signal peptide" evidence="2">
    <location>
        <begin position="1"/>
        <end position="20"/>
    </location>
</feature>
<evidence type="ECO:0000256" key="2">
    <source>
        <dbReference type="SAM" id="SignalP"/>
    </source>
</evidence>